<evidence type="ECO:0000256" key="8">
    <source>
        <dbReference type="HAMAP-Rule" id="MF_00083"/>
    </source>
</evidence>
<dbReference type="Gene3D" id="3.40.50.1470">
    <property type="entry name" value="Peptidyl-tRNA hydrolase"/>
    <property type="match status" value="1"/>
</dbReference>
<evidence type="ECO:0000256" key="9">
    <source>
        <dbReference type="RuleBase" id="RU000673"/>
    </source>
</evidence>
<comment type="subunit">
    <text evidence="8">Monomer.</text>
</comment>
<dbReference type="InterPro" id="IPR036416">
    <property type="entry name" value="Pept_tRNA_hydro_sf"/>
</dbReference>
<keyword evidence="8" id="KW-0963">Cytoplasm</keyword>
<evidence type="ECO:0000256" key="1">
    <source>
        <dbReference type="ARBA" id="ARBA00013260"/>
    </source>
</evidence>
<comment type="similarity">
    <text evidence="5 8 10">Belongs to the PTH family.</text>
</comment>
<comment type="function">
    <text evidence="8">Hydrolyzes ribosome-free peptidyl-tRNAs (with 1 or more amino acids incorporated), which drop off the ribosome during protein synthesis, or as a result of ribosome stalling.</text>
</comment>
<protein>
    <recommendedName>
        <fullName evidence="7 8">Peptidyl-tRNA hydrolase</fullName>
        <shortName evidence="8">Pth</shortName>
        <ecNumber evidence="1 8">3.1.1.29</ecNumber>
    </recommendedName>
</protein>
<proteinExistence type="inferred from homology"/>
<feature type="binding site" evidence="8">
    <location>
        <position position="126"/>
    </location>
    <ligand>
        <name>tRNA</name>
        <dbReference type="ChEBI" id="CHEBI:17843"/>
    </ligand>
</feature>
<evidence type="ECO:0000256" key="3">
    <source>
        <dbReference type="ARBA" id="ARBA00022801"/>
    </source>
</evidence>
<feature type="site" description="Discriminates between blocked and unblocked aminoacyl-tRNA" evidence="8">
    <location>
        <position position="22"/>
    </location>
</feature>
<feature type="binding site" evidence="8">
    <location>
        <position position="80"/>
    </location>
    <ligand>
        <name>tRNA</name>
        <dbReference type="ChEBI" id="CHEBI:17843"/>
    </ligand>
</feature>
<accession>A0A9D1LKG8</accession>
<dbReference type="Proteomes" id="UP000824073">
    <property type="component" value="Unassembled WGS sequence"/>
</dbReference>
<dbReference type="PROSITE" id="PS01196">
    <property type="entry name" value="PEPT_TRNA_HYDROL_2"/>
    <property type="match status" value="1"/>
</dbReference>
<dbReference type="PANTHER" id="PTHR17224:SF1">
    <property type="entry name" value="PEPTIDYL-TRNA HYDROLASE"/>
    <property type="match status" value="1"/>
</dbReference>
<feature type="active site" description="Proton acceptor" evidence="8">
    <location>
        <position position="32"/>
    </location>
</feature>
<dbReference type="PROSITE" id="PS01195">
    <property type="entry name" value="PEPT_TRNA_HYDROL_1"/>
    <property type="match status" value="1"/>
</dbReference>
<evidence type="ECO:0000256" key="6">
    <source>
        <dbReference type="ARBA" id="ARBA00048707"/>
    </source>
</evidence>
<dbReference type="InterPro" id="IPR001328">
    <property type="entry name" value="Pept_tRNA_hydro"/>
</dbReference>
<keyword evidence="3 8" id="KW-0378">Hydrolase</keyword>
<evidence type="ECO:0000256" key="2">
    <source>
        <dbReference type="ARBA" id="ARBA00022555"/>
    </source>
</evidence>
<dbReference type="NCBIfam" id="TIGR00447">
    <property type="entry name" value="pth"/>
    <property type="match status" value="1"/>
</dbReference>
<dbReference type="AlphaFoldDB" id="A0A9D1LKG8"/>
<feature type="binding site" evidence="8">
    <location>
        <position position="27"/>
    </location>
    <ligand>
        <name>tRNA</name>
        <dbReference type="ChEBI" id="CHEBI:17843"/>
    </ligand>
</feature>
<dbReference type="GO" id="GO:0000049">
    <property type="term" value="F:tRNA binding"/>
    <property type="evidence" value="ECO:0007669"/>
    <property type="project" value="UniProtKB-UniRule"/>
</dbReference>
<organism evidence="11 12">
    <name type="scientific">Candidatus Ventrousia excrementavium</name>
    <dbReference type="NCBI Taxonomy" id="2840961"/>
    <lineage>
        <taxon>Bacteria</taxon>
        <taxon>Bacillati</taxon>
        <taxon>Bacillota</taxon>
        <taxon>Clostridia</taxon>
        <taxon>Eubacteriales</taxon>
        <taxon>Clostridiaceae</taxon>
        <taxon>Clostridiaceae incertae sedis</taxon>
        <taxon>Candidatus Ventrousia</taxon>
    </lineage>
</organism>
<dbReference type="CDD" id="cd00462">
    <property type="entry name" value="PTH"/>
    <property type="match status" value="1"/>
</dbReference>
<reference evidence="11" key="2">
    <citation type="journal article" date="2021" name="PeerJ">
        <title>Extensive microbial diversity within the chicken gut microbiome revealed by metagenomics and culture.</title>
        <authorList>
            <person name="Gilroy R."/>
            <person name="Ravi A."/>
            <person name="Getino M."/>
            <person name="Pursley I."/>
            <person name="Horton D.L."/>
            <person name="Alikhan N.F."/>
            <person name="Baker D."/>
            <person name="Gharbi K."/>
            <person name="Hall N."/>
            <person name="Watson M."/>
            <person name="Adriaenssens E.M."/>
            <person name="Foster-Nyarko E."/>
            <person name="Jarju S."/>
            <person name="Secka A."/>
            <person name="Antonio M."/>
            <person name="Oren A."/>
            <person name="Chaudhuri R.R."/>
            <person name="La Ragione R."/>
            <person name="Hildebrand F."/>
            <person name="Pallen M.J."/>
        </authorList>
    </citation>
    <scope>NUCLEOTIDE SEQUENCE</scope>
    <source>
        <strain evidence="11">CHK191-8634</strain>
    </source>
</reference>
<dbReference type="GO" id="GO:0004045">
    <property type="term" value="F:peptidyl-tRNA hydrolase activity"/>
    <property type="evidence" value="ECO:0007669"/>
    <property type="project" value="UniProtKB-UniRule"/>
</dbReference>
<name>A0A9D1LKG8_9CLOT</name>
<dbReference type="HAMAP" id="MF_00083">
    <property type="entry name" value="Pept_tRNA_hydro_bact"/>
    <property type="match status" value="1"/>
</dbReference>
<comment type="caution">
    <text evidence="11">The sequence shown here is derived from an EMBL/GenBank/DDBJ whole genome shotgun (WGS) entry which is preliminary data.</text>
</comment>
<comment type="function">
    <text evidence="8">Catalyzes the release of premature peptidyl moieties from peptidyl-tRNA molecules trapped in stalled 50S ribosomal subunits, and thus maintains levels of free tRNAs and 50S ribosomes.</text>
</comment>
<dbReference type="GO" id="GO:0006515">
    <property type="term" value="P:protein quality control for misfolded or incompletely synthesized proteins"/>
    <property type="evidence" value="ECO:0007669"/>
    <property type="project" value="UniProtKB-UniRule"/>
</dbReference>
<feature type="binding site" evidence="8">
    <location>
        <position position="78"/>
    </location>
    <ligand>
        <name>tRNA</name>
        <dbReference type="ChEBI" id="CHEBI:17843"/>
    </ligand>
</feature>
<dbReference type="InterPro" id="IPR018171">
    <property type="entry name" value="Pept_tRNA_hydro_CS"/>
</dbReference>
<gene>
    <name evidence="8" type="primary">pth</name>
    <name evidence="11" type="ORF">IAB67_02270</name>
</gene>
<dbReference type="PANTHER" id="PTHR17224">
    <property type="entry name" value="PEPTIDYL-TRNA HYDROLASE"/>
    <property type="match status" value="1"/>
</dbReference>
<evidence type="ECO:0000256" key="7">
    <source>
        <dbReference type="ARBA" id="ARBA00050038"/>
    </source>
</evidence>
<feature type="site" description="Stabilizes the basic form of H active site to accept a proton" evidence="8">
    <location>
        <position position="105"/>
    </location>
</feature>
<dbReference type="EC" id="3.1.1.29" evidence="1 8"/>
<sequence length="201" mass="21755">MFRRRKAPAVQTADFIVAGLGNPGRQYETTRHNAGFMALDLLAEQLGAGRLTKTRFQSTYAICEHHGKSIVLMKPQTYMNLSGEAVRDMAAALSVPPERVIVVFDDISLPAGRIRVRRSGSAGGHNGIKSIIYQMQSDAFPRVKIGVGSPQKGAEDLKDFVLDTLDSDAYAGVRMAPDAVMAIIDKGVDAAMQEFNGKTAE</sequence>
<dbReference type="FunFam" id="3.40.50.1470:FF:000001">
    <property type="entry name" value="Peptidyl-tRNA hydrolase"/>
    <property type="match status" value="1"/>
</dbReference>
<evidence type="ECO:0000256" key="4">
    <source>
        <dbReference type="ARBA" id="ARBA00022884"/>
    </source>
</evidence>
<dbReference type="Pfam" id="PF01195">
    <property type="entry name" value="Pept_tRNA_hydro"/>
    <property type="match status" value="1"/>
</dbReference>
<keyword evidence="2 8" id="KW-0820">tRNA-binding</keyword>
<dbReference type="SUPFAM" id="SSF53178">
    <property type="entry name" value="Peptidyl-tRNA hydrolase-like"/>
    <property type="match status" value="1"/>
</dbReference>
<comment type="subcellular location">
    <subcellularLocation>
        <location evidence="8">Cytoplasm</location>
    </subcellularLocation>
</comment>
<reference evidence="11" key="1">
    <citation type="submission" date="2020-10" db="EMBL/GenBank/DDBJ databases">
        <authorList>
            <person name="Gilroy R."/>
        </authorList>
    </citation>
    <scope>NUCLEOTIDE SEQUENCE</scope>
    <source>
        <strain evidence="11">CHK191-8634</strain>
    </source>
</reference>
<evidence type="ECO:0000256" key="10">
    <source>
        <dbReference type="RuleBase" id="RU004320"/>
    </source>
</evidence>
<keyword evidence="4 8" id="KW-0694">RNA-binding</keyword>
<evidence type="ECO:0000313" key="12">
    <source>
        <dbReference type="Proteomes" id="UP000824073"/>
    </source>
</evidence>
<comment type="catalytic activity">
    <reaction evidence="6 8 9">
        <text>an N-acyl-L-alpha-aminoacyl-tRNA + H2O = an N-acyl-L-amino acid + a tRNA + H(+)</text>
        <dbReference type="Rhea" id="RHEA:54448"/>
        <dbReference type="Rhea" id="RHEA-COMP:10123"/>
        <dbReference type="Rhea" id="RHEA-COMP:13883"/>
        <dbReference type="ChEBI" id="CHEBI:15377"/>
        <dbReference type="ChEBI" id="CHEBI:15378"/>
        <dbReference type="ChEBI" id="CHEBI:59874"/>
        <dbReference type="ChEBI" id="CHEBI:78442"/>
        <dbReference type="ChEBI" id="CHEBI:138191"/>
        <dbReference type="EC" id="3.1.1.29"/>
    </reaction>
</comment>
<dbReference type="GO" id="GO:0005737">
    <property type="term" value="C:cytoplasm"/>
    <property type="evidence" value="ECO:0007669"/>
    <property type="project" value="UniProtKB-SubCell"/>
</dbReference>
<evidence type="ECO:0000313" key="11">
    <source>
        <dbReference type="EMBL" id="HIU43104.1"/>
    </source>
</evidence>
<dbReference type="EMBL" id="DVMR01000026">
    <property type="protein sequence ID" value="HIU43104.1"/>
    <property type="molecule type" value="Genomic_DNA"/>
</dbReference>
<dbReference type="GO" id="GO:0072344">
    <property type="term" value="P:rescue of stalled ribosome"/>
    <property type="evidence" value="ECO:0007669"/>
    <property type="project" value="UniProtKB-UniRule"/>
</dbReference>
<evidence type="ECO:0000256" key="5">
    <source>
        <dbReference type="ARBA" id="ARBA00038063"/>
    </source>
</evidence>